<keyword evidence="10" id="KW-1185">Reference proteome</keyword>
<dbReference type="Pfam" id="PF06632">
    <property type="entry name" value="XRCC4"/>
    <property type="match status" value="1"/>
</dbReference>
<sequence length="273" mass="30511">MKSDPAAAAAAGDVRHTCLKLEIPSSSSLGGKEAIFVRGTWLPSRFRLSITDGLHAWTCDASETEVRQRAEQWDQPVSEYIALAERYLGFQQPGSKYGFEEAGSGHRRLSWTLEKQGTKLEWRWKCQPSLDSRQNIVEILDFLMDANIHLSEEVVRKTQSFEKLKVEAEKCLAQSQKFCNEKLEFESAAFAKFVDVLNSKKVKLRELRDQLSKLGDQGVKAPEQDESTDKVESFNGGSDDENAVESVRNRGSGSPDASYAVVASTSKGKRTRK</sequence>
<evidence type="ECO:0000256" key="2">
    <source>
        <dbReference type="ARBA" id="ARBA00022763"/>
    </source>
</evidence>
<dbReference type="GO" id="GO:0003677">
    <property type="term" value="F:DNA binding"/>
    <property type="evidence" value="ECO:0007669"/>
    <property type="project" value="InterPro"/>
</dbReference>
<dbReference type="GO" id="GO:0006310">
    <property type="term" value="P:DNA recombination"/>
    <property type="evidence" value="ECO:0007669"/>
    <property type="project" value="UniProtKB-KW"/>
</dbReference>
<organism evidence="9 10">
    <name type="scientific">Apostasia shenzhenica</name>
    <dbReference type="NCBI Taxonomy" id="1088818"/>
    <lineage>
        <taxon>Eukaryota</taxon>
        <taxon>Viridiplantae</taxon>
        <taxon>Streptophyta</taxon>
        <taxon>Embryophyta</taxon>
        <taxon>Tracheophyta</taxon>
        <taxon>Spermatophyta</taxon>
        <taxon>Magnoliopsida</taxon>
        <taxon>Liliopsida</taxon>
        <taxon>Asparagales</taxon>
        <taxon>Orchidaceae</taxon>
        <taxon>Apostasioideae</taxon>
        <taxon>Apostasia</taxon>
    </lineage>
</organism>
<dbReference type="InterPro" id="IPR053961">
    <property type="entry name" value="XRCC4_N"/>
</dbReference>
<name>A0A2I0AQM9_9ASPA</name>
<dbReference type="InterPro" id="IPR010585">
    <property type="entry name" value="DNA_repair_prot_XRCC4"/>
</dbReference>
<dbReference type="SUPFAM" id="SSF58022">
    <property type="entry name" value="XRCC4, C-terminal oligomerization domain"/>
    <property type="match status" value="1"/>
</dbReference>
<dbReference type="GO" id="GO:0005958">
    <property type="term" value="C:DNA-dependent protein kinase-DNA ligase 4 complex"/>
    <property type="evidence" value="ECO:0007669"/>
    <property type="project" value="TreeGrafter"/>
</dbReference>
<dbReference type="SUPFAM" id="SSF50809">
    <property type="entry name" value="XRCC4, N-terminal domain"/>
    <property type="match status" value="1"/>
</dbReference>
<evidence type="ECO:0000313" key="10">
    <source>
        <dbReference type="Proteomes" id="UP000236161"/>
    </source>
</evidence>
<dbReference type="InterPro" id="IPR014751">
    <property type="entry name" value="XRCC4-like_C"/>
</dbReference>
<protein>
    <submittedName>
        <fullName evidence="9">DNA repair protein XRCC4</fullName>
    </submittedName>
</protein>
<evidence type="ECO:0000256" key="7">
    <source>
        <dbReference type="SAM" id="MobiDB-lite"/>
    </source>
</evidence>
<comment type="subcellular location">
    <subcellularLocation>
        <location evidence="1">Nucleus</location>
    </subcellularLocation>
</comment>
<proteinExistence type="inferred from homology"/>
<evidence type="ECO:0000256" key="3">
    <source>
        <dbReference type="ARBA" id="ARBA00023172"/>
    </source>
</evidence>
<dbReference type="FunFam" id="1.20.5.370:FF:000012">
    <property type="entry name" value="DNA repair protein XRCC4"/>
    <property type="match status" value="1"/>
</dbReference>
<keyword evidence="5" id="KW-0539">Nucleus</keyword>
<dbReference type="GO" id="GO:0032807">
    <property type="term" value="C:DNA ligase IV complex"/>
    <property type="evidence" value="ECO:0007669"/>
    <property type="project" value="TreeGrafter"/>
</dbReference>
<keyword evidence="4" id="KW-0234">DNA repair</keyword>
<evidence type="ECO:0000256" key="1">
    <source>
        <dbReference type="ARBA" id="ARBA00004123"/>
    </source>
</evidence>
<evidence type="ECO:0000259" key="8">
    <source>
        <dbReference type="Pfam" id="PF06632"/>
    </source>
</evidence>
<gene>
    <name evidence="9" type="primary">XRCC4</name>
    <name evidence="9" type="ORF">AXF42_Ash015235</name>
</gene>
<dbReference type="Gene3D" id="2.170.210.10">
    <property type="entry name" value="DNA double-strand break repair and VJ recombination XRCC4, N-terminal"/>
    <property type="match status" value="1"/>
</dbReference>
<comment type="similarity">
    <text evidence="6">Belongs to the XRCC4-XLF family. XRCC4 subfamily.</text>
</comment>
<dbReference type="OrthoDB" id="8064436at2759"/>
<dbReference type="EMBL" id="KZ451960">
    <property type="protein sequence ID" value="PKA57857.1"/>
    <property type="molecule type" value="Genomic_DNA"/>
</dbReference>
<dbReference type="PANTHER" id="PTHR28559:SF1">
    <property type="entry name" value="DNA REPAIR PROTEIN XRCC4"/>
    <property type="match status" value="1"/>
</dbReference>
<feature type="domain" description="XRCC4 N-terminal" evidence="8">
    <location>
        <begin position="35"/>
        <end position="129"/>
    </location>
</feature>
<dbReference type="GO" id="GO:0010165">
    <property type="term" value="P:response to X-ray"/>
    <property type="evidence" value="ECO:0007669"/>
    <property type="project" value="TreeGrafter"/>
</dbReference>
<feature type="region of interest" description="Disordered" evidence="7">
    <location>
        <begin position="215"/>
        <end position="273"/>
    </location>
</feature>
<evidence type="ECO:0000256" key="6">
    <source>
        <dbReference type="ARBA" id="ARBA00025728"/>
    </source>
</evidence>
<dbReference type="GO" id="GO:0006303">
    <property type="term" value="P:double-strand break repair via nonhomologous end joining"/>
    <property type="evidence" value="ECO:0007669"/>
    <property type="project" value="UniProtKB-ARBA"/>
</dbReference>
<dbReference type="PANTHER" id="PTHR28559">
    <property type="entry name" value="DNA REPAIR PROTEIN XRCC4"/>
    <property type="match status" value="1"/>
</dbReference>
<keyword evidence="3" id="KW-0233">DNA recombination</keyword>
<accession>A0A2I0AQM9</accession>
<dbReference type="AlphaFoldDB" id="A0A2I0AQM9"/>
<dbReference type="Gene3D" id="1.20.5.370">
    <property type="match status" value="1"/>
</dbReference>
<reference evidence="9 10" key="1">
    <citation type="journal article" date="2017" name="Nature">
        <title>The Apostasia genome and the evolution of orchids.</title>
        <authorList>
            <person name="Zhang G.Q."/>
            <person name="Liu K.W."/>
            <person name="Li Z."/>
            <person name="Lohaus R."/>
            <person name="Hsiao Y.Y."/>
            <person name="Niu S.C."/>
            <person name="Wang J.Y."/>
            <person name="Lin Y.C."/>
            <person name="Xu Q."/>
            <person name="Chen L.J."/>
            <person name="Yoshida K."/>
            <person name="Fujiwara S."/>
            <person name="Wang Z.W."/>
            <person name="Zhang Y.Q."/>
            <person name="Mitsuda N."/>
            <person name="Wang M."/>
            <person name="Liu G.H."/>
            <person name="Pecoraro L."/>
            <person name="Huang H.X."/>
            <person name="Xiao X.J."/>
            <person name="Lin M."/>
            <person name="Wu X.Y."/>
            <person name="Wu W.L."/>
            <person name="Chen Y.Y."/>
            <person name="Chang S.B."/>
            <person name="Sakamoto S."/>
            <person name="Ohme-Takagi M."/>
            <person name="Yagi M."/>
            <person name="Zeng S.J."/>
            <person name="Shen C.Y."/>
            <person name="Yeh C.M."/>
            <person name="Luo Y.B."/>
            <person name="Tsai W.C."/>
            <person name="Van de Peer Y."/>
            <person name="Liu Z.J."/>
        </authorList>
    </citation>
    <scope>NUCLEOTIDE SEQUENCE [LARGE SCALE GENOMIC DNA]</scope>
    <source>
        <strain evidence="10">cv. Shenzhen</strain>
        <tissue evidence="9">Stem</tissue>
    </source>
</reference>
<evidence type="ECO:0000256" key="4">
    <source>
        <dbReference type="ARBA" id="ARBA00023204"/>
    </source>
</evidence>
<dbReference type="InterPro" id="IPR009089">
    <property type="entry name" value="XRCC4_N_sf"/>
</dbReference>
<evidence type="ECO:0000313" key="9">
    <source>
        <dbReference type="EMBL" id="PKA57857.1"/>
    </source>
</evidence>
<dbReference type="STRING" id="1088818.A0A2I0AQM9"/>
<keyword evidence="2" id="KW-0227">DNA damage</keyword>
<dbReference type="Proteomes" id="UP000236161">
    <property type="component" value="Unassembled WGS sequence"/>
</dbReference>
<evidence type="ECO:0000256" key="5">
    <source>
        <dbReference type="ARBA" id="ARBA00023242"/>
    </source>
</evidence>
<dbReference type="InterPro" id="IPR038051">
    <property type="entry name" value="XRCC4-like_N_sf"/>
</dbReference>